<gene>
    <name evidence="3" type="ORF">OV287_36530</name>
</gene>
<sequence length="796" mass="82258">MSKKTWLLGTLLVVTALSACDCGEPPSGGPDGGNTADGGLNGGQDGGGDGGGGGTDGGGDPDGGGSGGSTLSTLTLNPNKPILTVTGSTGVSQRFTVTGTYANGFTEDVTSQATFSIDDTRLGAFVGANFTSSATVGGVSPVRARIGTTSGSTELTVKLDQKVPDSSGPSGTPTVPADPDTRFNGAVDAALKPQLVYPNHGVMVPPNLGQLEIHFLSGPSTNTLFELQFSNTITNVRVYLRCYLPSGFTPAAGTVPSGQRGCIYTPEAKVWSFLAESNRGGLPVRLILRATDDTGTGKVGVSDPISIQFARAEIKGALYYWTTSGGTGVMRYDFAGTGAQSATSVLRASNINTGVNCVGCHALSRNGKKLVAEVNGQNDGRLALVDLSTFNSATDKVNLAQSGTKLSNFESWNPEGTKFVGTYADDNATSYNLRIFNGDTAAIEGDIPNTGTKTNPANHPDWSADGQKIAYMSMGIAGTNQRSAMGAIKMVTAKTDGWNDPVTVVPSKTGVNRYYPAIAPDNSFLVFNESTCPSGNSGTNCNTDTDPSAMLWAAKLQANATPVELTNANRGGVMDKSETKLTNSYPKWSPFVTRGNNGENSKLMWVTFSSSRKYGLRQPTTSSSSENSWSTLLWMAAVDPDKVSAGGDPSYPAFALPFQALDTSNHIAQWAQYLVSNGCSTESEGCGSGGSTCCNGLQCVQLNRDPPIPCDVSGACVCKAIPQCSETNQPCSTAASCCDGLRCLDNTTGGDCQGNNCTCTPPCAGPNASCGGTVACCDGLRCKASTSGNTCQVILQ</sequence>
<dbReference type="EMBL" id="JAPNKA010000001">
    <property type="protein sequence ID" value="MCY1079971.1"/>
    <property type="molecule type" value="Genomic_DNA"/>
</dbReference>
<dbReference type="InterPro" id="IPR011042">
    <property type="entry name" value="6-blade_b-propeller_TolB-like"/>
</dbReference>
<evidence type="ECO:0008006" key="5">
    <source>
        <dbReference type="Google" id="ProtNLM"/>
    </source>
</evidence>
<name>A0ABT4AF90_9BACT</name>
<protein>
    <recommendedName>
        <fullName evidence="5">TolB protein</fullName>
    </recommendedName>
</protein>
<proteinExistence type="predicted"/>
<feature type="signal peptide" evidence="2">
    <location>
        <begin position="1"/>
        <end position="19"/>
    </location>
</feature>
<evidence type="ECO:0000256" key="2">
    <source>
        <dbReference type="SAM" id="SignalP"/>
    </source>
</evidence>
<feature type="region of interest" description="Disordered" evidence="1">
    <location>
        <begin position="161"/>
        <end position="180"/>
    </location>
</feature>
<keyword evidence="2" id="KW-0732">Signal</keyword>
<dbReference type="Gene3D" id="2.60.40.1080">
    <property type="match status" value="1"/>
</dbReference>
<reference evidence="3 4" key="1">
    <citation type="submission" date="2022-11" db="EMBL/GenBank/DDBJ databases">
        <title>Minimal conservation of predation-associated metabolite biosynthetic gene clusters underscores biosynthetic potential of Myxococcota including descriptions for ten novel species: Archangium lansinium sp. nov., Myxococcus landrumus sp. nov., Nannocystis bai.</title>
        <authorList>
            <person name="Ahearne A."/>
            <person name="Stevens C."/>
            <person name="Phillips K."/>
        </authorList>
    </citation>
    <scope>NUCLEOTIDE SEQUENCE [LARGE SCALE GENOMIC DNA]</scope>
    <source>
        <strain evidence="3 4">MIWBW</strain>
    </source>
</reference>
<feature type="chain" id="PRO_5045525222" description="TolB protein" evidence="2">
    <location>
        <begin position="20"/>
        <end position="796"/>
    </location>
</feature>
<dbReference type="Proteomes" id="UP001207654">
    <property type="component" value="Unassembled WGS sequence"/>
</dbReference>
<evidence type="ECO:0000313" key="3">
    <source>
        <dbReference type="EMBL" id="MCY1079971.1"/>
    </source>
</evidence>
<accession>A0ABT4AF90</accession>
<feature type="region of interest" description="Disordered" evidence="1">
    <location>
        <begin position="25"/>
        <end position="78"/>
    </location>
</feature>
<evidence type="ECO:0000313" key="4">
    <source>
        <dbReference type="Proteomes" id="UP001207654"/>
    </source>
</evidence>
<evidence type="ECO:0000256" key="1">
    <source>
        <dbReference type="SAM" id="MobiDB-lite"/>
    </source>
</evidence>
<feature type="compositionally biased region" description="Gly residues" evidence="1">
    <location>
        <begin position="29"/>
        <end position="68"/>
    </location>
</feature>
<dbReference type="Gene3D" id="2.120.10.30">
    <property type="entry name" value="TolB, C-terminal domain"/>
    <property type="match status" value="1"/>
</dbReference>
<dbReference type="PROSITE" id="PS51257">
    <property type="entry name" value="PROKAR_LIPOPROTEIN"/>
    <property type="match status" value="1"/>
</dbReference>
<feature type="compositionally biased region" description="Polar residues" evidence="1">
    <location>
        <begin position="69"/>
        <end position="78"/>
    </location>
</feature>
<keyword evidence="4" id="KW-1185">Reference proteome</keyword>
<organism evidence="3 4">
    <name type="scientific">Archangium lansingense</name>
    <dbReference type="NCBI Taxonomy" id="2995310"/>
    <lineage>
        <taxon>Bacteria</taxon>
        <taxon>Pseudomonadati</taxon>
        <taxon>Myxococcota</taxon>
        <taxon>Myxococcia</taxon>
        <taxon>Myxococcales</taxon>
        <taxon>Cystobacterineae</taxon>
        <taxon>Archangiaceae</taxon>
        <taxon>Archangium</taxon>
    </lineage>
</organism>
<comment type="caution">
    <text evidence="3">The sequence shown here is derived from an EMBL/GenBank/DDBJ whole genome shotgun (WGS) entry which is preliminary data.</text>
</comment>
<dbReference type="SUPFAM" id="SSF82171">
    <property type="entry name" value="DPP6 N-terminal domain-like"/>
    <property type="match status" value="1"/>
</dbReference>
<dbReference type="RefSeq" id="WP_267538656.1">
    <property type="nucleotide sequence ID" value="NZ_JAPNKA010000001.1"/>
</dbReference>